<dbReference type="WBParaSite" id="SRAE_X000160200.1">
    <property type="protein sequence ID" value="SRAE_X000160200.1"/>
    <property type="gene ID" value="WBGene00267175"/>
</dbReference>
<gene>
    <name evidence="2 4 5" type="ORF">SRAE_X000160200</name>
</gene>
<keyword evidence="1" id="KW-0732">Signal</keyword>
<evidence type="ECO:0000313" key="3">
    <source>
        <dbReference type="Proteomes" id="UP000035682"/>
    </source>
</evidence>
<proteinExistence type="predicted"/>
<reference evidence="3" key="1">
    <citation type="submission" date="2014-09" db="EMBL/GenBank/DDBJ databases">
        <authorList>
            <person name="Martin A.A."/>
        </authorList>
    </citation>
    <scope>NUCLEOTIDE SEQUENCE</scope>
    <source>
        <strain evidence="3">ED321</strain>
    </source>
</reference>
<feature type="signal peptide" evidence="1">
    <location>
        <begin position="1"/>
        <end position="19"/>
    </location>
</feature>
<dbReference type="GeneID" id="36384669"/>
<dbReference type="CTD" id="36384669"/>
<protein>
    <submittedName>
        <fullName evidence="2 4">Uncharacterized protein</fullName>
    </submittedName>
</protein>
<organism evidence="2">
    <name type="scientific">Strongyloides ratti</name>
    <name type="common">Parasitic roundworm</name>
    <dbReference type="NCBI Taxonomy" id="34506"/>
    <lineage>
        <taxon>Eukaryota</taxon>
        <taxon>Metazoa</taxon>
        <taxon>Ecdysozoa</taxon>
        <taxon>Nematoda</taxon>
        <taxon>Chromadorea</taxon>
        <taxon>Rhabditida</taxon>
        <taxon>Tylenchina</taxon>
        <taxon>Panagrolaimomorpha</taxon>
        <taxon>Strongyloidoidea</taxon>
        <taxon>Strongyloididae</taxon>
        <taxon>Strongyloides</taxon>
    </lineage>
</organism>
<reference evidence="2" key="2">
    <citation type="submission" date="2014-09" db="EMBL/GenBank/DDBJ databases">
        <authorList>
            <person name="Aslett A.Martin."/>
        </authorList>
    </citation>
    <scope>NUCLEOTIDE SEQUENCE</scope>
    <source>
        <strain evidence="2">ED321 Heterogonic</strain>
    </source>
</reference>
<name>A0A090KQP0_STRRB</name>
<dbReference type="EMBL" id="LN609396">
    <property type="protein sequence ID" value="CEF59858.1"/>
    <property type="molecule type" value="Genomic_DNA"/>
</dbReference>
<feature type="chain" id="PRO_5015030048" evidence="1">
    <location>
        <begin position="20"/>
        <end position="93"/>
    </location>
</feature>
<accession>A0A090KQP0</accession>
<sequence>MVFFLKTILFSTFLLTILSLDNFYDPLNFIMKLNNHHENMNTNSLNKAKKMEKKEFSYYKNNKMNFRASPMCFFSSLPCFDMTREYATNKKVQ</sequence>
<evidence type="ECO:0000313" key="2">
    <source>
        <dbReference type="EMBL" id="CEF59858.1"/>
    </source>
</evidence>
<keyword evidence="3" id="KW-1185">Reference proteome</keyword>
<dbReference type="AlphaFoldDB" id="A0A090KQP0"/>
<evidence type="ECO:0000313" key="5">
    <source>
        <dbReference type="WormBase" id="SRAE_X000160200"/>
    </source>
</evidence>
<dbReference type="Proteomes" id="UP000035682">
    <property type="component" value="Unplaced"/>
</dbReference>
<dbReference type="WormBase" id="SRAE_X000160200">
    <property type="protein sequence ID" value="SRP04169"/>
    <property type="gene ID" value="WBGene00267175"/>
</dbReference>
<evidence type="ECO:0000256" key="1">
    <source>
        <dbReference type="SAM" id="SignalP"/>
    </source>
</evidence>
<dbReference type="RefSeq" id="XP_024499069.1">
    <property type="nucleotide sequence ID" value="XM_024650819.1"/>
</dbReference>
<evidence type="ECO:0000313" key="4">
    <source>
        <dbReference type="WBParaSite" id="SRAE_X000160200.1"/>
    </source>
</evidence>
<reference evidence="4" key="3">
    <citation type="submission" date="2020-12" db="UniProtKB">
        <authorList>
            <consortium name="WormBaseParasite"/>
        </authorList>
    </citation>
    <scope>IDENTIFICATION</scope>
</reference>